<dbReference type="EMBL" id="AUZX01003607">
    <property type="protein sequence ID" value="EQD73438.1"/>
    <property type="molecule type" value="Genomic_DNA"/>
</dbReference>
<dbReference type="AlphaFoldDB" id="T1BXQ8"/>
<reference evidence="1" key="1">
    <citation type="submission" date="2013-08" db="EMBL/GenBank/DDBJ databases">
        <authorList>
            <person name="Mendez C."/>
            <person name="Richter M."/>
            <person name="Ferrer M."/>
            <person name="Sanchez J."/>
        </authorList>
    </citation>
    <scope>NUCLEOTIDE SEQUENCE</scope>
</reference>
<organism evidence="1">
    <name type="scientific">mine drainage metagenome</name>
    <dbReference type="NCBI Taxonomy" id="410659"/>
    <lineage>
        <taxon>unclassified sequences</taxon>
        <taxon>metagenomes</taxon>
        <taxon>ecological metagenomes</taxon>
    </lineage>
</organism>
<sequence length="88" mass="10395">MTQTHSQIRMPKFRSFDMAGGRAVNAQLKMVFWQGDRYWLGKLVDHPEIMCQGESIEELEANLRDAYREPLLEYAPAWIRIDPRNLKE</sequence>
<gene>
    <name evidence="1" type="ORF">B1A_04953</name>
</gene>
<name>T1BXQ8_9ZZZZ</name>
<dbReference type="SUPFAM" id="SSF143100">
    <property type="entry name" value="TTHA1013/TTHA0281-like"/>
    <property type="match status" value="1"/>
</dbReference>
<protein>
    <submittedName>
        <fullName evidence="1">Uncharacterized protein</fullName>
    </submittedName>
</protein>
<comment type="caution">
    <text evidence="1">The sequence shown here is derived from an EMBL/GenBank/DDBJ whole genome shotgun (WGS) entry which is preliminary data.</text>
</comment>
<dbReference type="InterPro" id="IPR035069">
    <property type="entry name" value="TTHA1013/TTHA0281-like"/>
</dbReference>
<proteinExistence type="predicted"/>
<accession>T1BXQ8</accession>
<reference evidence="1" key="2">
    <citation type="journal article" date="2014" name="ISME J.">
        <title>Microbial stratification in low pH oxic and suboxic macroscopic growths along an acid mine drainage.</title>
        <authorList>
            <person name="Mendez-Garcia C."/>
            <person name="Mesa V."/>
            <person name="Sprenger R.R."/>
            <person name="Richter M."/>
            <person name="Diez M.S."/>
            <person name="Solano J."/>
            <person name="Bargiela R."/>
            <person name="Golyshina O.V."/>
            <person name="Manteca A."/>
            <person name="Ramos J.L."/>
            <person name="Gallego J.R."/>
            <person name="Llorente I."/>
            <person name="Martins Dos Santos V.A."/>
            <person name="Jensen O.N."/>
            <person name="Pelaez A.I."/>
            <person name="Sanchez J."/>
            <person name="Ferrer M."/>
        </authorList>
    </citation>
    <scope>NUCLEOTIDE SEQUENCE</scope>
</reference>
<evidence type="ECO:0000313" key="1">
    <source>
        <dbReference type="EMBL" id="EQD73438.1"/>
    </source>
</evidence>